<feature type="signal peptide" evidence="1">
    <location>
        <begin position="1"/>
        <end position="20"/>
    </location>
</feature>
<evidence type="ECO:0000256" key="1">
    <source>
        <dbReference type="SAM" id="SignalP"/>
    </source>
</evidence>
<evidence type="ECO:0000313" key="2">
    <source>
        <dbReference type="EMBL" id="OQP65476.1"/>
    </source>
</evidence>
<dbReference type="Proteomes" id="UP000192796">
    <property type="component" value="Unassembled WGS sequence"/>
</dbReference>
<protein>
    <recommendedName>
        <fullName evidence="4">Conjugative transposon protein TraN</fullName>
    </recommendedName>
</protein>
<sequence>MKSIITLLFIFSIASNSTIAQITATNLPLATTIIPYKLEVGYNTTTVIIFPVPLLPAADRGNREIIIQQERLIDNVLKIKAAKSDFKPTNLHVYTVDGKLYVFNITYTEYPGCTTFDLNKLLQDSIISAPLLVDSKLAKESHLYETARKARESRQFISKATGDYDIKLQLRTIHTTSNWLIFGFSLSNASNINYDIDFIRFYIHDKKRVKRSSIQEQEIQPLYIDHLTTIAGQQRDRFVIIVPKFTIPDKKEFLIELFEKNGGRHLTLRIKNKHLLKAKTL</sequence>
<proteinExistence type="predicted"/>
<evidence type="ECO:0008006" key="4">
    <source>
        <dbReference type="Google" id="ProtNLM"/>
    </source>
</evidence>
<keyword evidence="1" id="KW-0732">Signal</keyword>
<gene>
    <name evidence="2" type="ORF">A3860_17585</name>
</gene>
<dbReference type="Pfam" id="PF13595">
    <property type="entry name" value="DUF4138"/>
    <property type="match status" value="1"/>
</dbReference>
<dbReference type="STRING" id="1703345.A3860_17585"/>
<evidence type="ECO:0000313" key="3">
    <source>
        <dbReference type="Proteomes" id="UP000192796"/>
    </source>
</evidence>
<dbReference type="AlphaFoldDB" id="A0A1V9G4T2"/>
<accession>A0A1V9G4T2</accession>
<dbReference type="NCBIfam" id="TIGR03780">
    <property type="entry name" value="Bac_Flav_CT_N"/>
    <property type="match status" value="1"/>
</dbReference>
<organism evidence="2 3">
    <name type="scientific">Niastella vici</name>
    <dbReference type="NCBI Taxonomy" id="1703345"/>
    <lineage>
        <taxon>Bacteria</taxon>
        <taxon>Pseudomonadati</taxon>
        <taxon>Bacteroidota</taxon>
        <taxon>Chitinophagia</taxon>
        <taxon>Chitinophagales</taxon>
        <taxon>Chitinophagaceae</taxon>
        <taxon>Niastella</taxon>
    </lineage>
</organism>
<dbReference type="EMBL" id="LVYD01000024">
    <property type="protein sequence ID" value="OQP65476.1"/>
    <property type="molecule type" value="Genomic_DNA"/>
</dbReference>
<keyword evidence="3" id="KW-1185">Reference proteome</keyword>
<feature type="chain" id="PRO_5010736167" description="Conjugative transposon protein TraN" evidence="1">
    <location>
        <begin position="21"/>
        <end position="281"/>
    </location>
</feature>
<dbReference type="OrthoDB" id="1038500at2"/>
<dbReference type="RefSeq" id="WP_081146341.1">
    <property type="nucleotide sequence ID" value="NZ_LVYD01000024.1"/>
</dbReference>
<name>A0A1V9G4T2_9BACT</name>
<reference evidence="2 3" key="1">
    <citation type="submission" date="2016-03" db="EMBL/GenBank/DDBJ databases">
        <title>Niastella vici sp. nov., isolated from farmland soil.</title>
        <authorList>
            <person name="Chen L."/>
            <person name="Wang D."/>
            <person name="Yang S."/>
            <person name="Wang G."/>
        </authorList>
    </citation>
    <scope>NUCLEOTIDE SEQUENCE [LARGE SCALE GENOMIC DNA]</scope>
    <source>
        <strain evidence="2 3">DJ57</strain>
    </source>
</reference>
<comment type="caution">
    <text evidence="2">The sequence shown here is derived from an EMBL/GenBank/DDBJ whole genome shotgun (WGS) entry which is preliminary data.</text>
</comment>
<dbReference type="InterPro" id="IPR022298">
    <property type="entry name" value="Conjug_transposon_TraN"/>
</dbReference>